<dbReference type="PANTHER" id="PTHR40698">
    <property type="entry name" value="FLAGELLA-RELATED PROTEIN E-RELATED-RELATED"/>
    <property type="match status" value="1"/>
</dbReference>
<dbReference type="InterPro" id="IPR052494">
    <property type="entry name" value="Flagella_assembly_related"/>
</dbReference>
<keyword evidence="6" id="KW-1185">Reference proteome</keyword>
<dbReference type="AlphaFoldDB" id="A0A238WEQ1"/>
<evidence type="ECO:0000256" key="2">
    <source>
        <dbReference type="ARBA" id="ARBA00022440"/>
    </source>
</evidence>
<feature type="compositionally biased region" description="Acidic residues" evidence="3">
    <location>
        <begin position="29"/>
        <end position="104"/>
    </location>
</feature>
<reference evidence="5 6" key="1">
    <citation type="submission" date="2017-06" db="EMBL/GenBank/DDBJ databases">
        <authorList>
            <person name="Kim H.J."/>
            <person name="Triplett B.A."/>
        </authorList>
    </citation>
    <scope>NUCLEOTIDE SEQUENCE [LARGE SCALE GENOMIC DNA]</scope>
    <source>
        <strain evidence="5 6">DSM 8800</strain>
    </source>
</reference>
<evidence type="ECO:0000256" key="1">
    <source>
        <dbReference type="ARBA" id="ARBA00004618"/>
    </source>
</evidence>
<feature type="compositionally biased region" description="Acidic residues" evidence="3">
    <location>
        <begin position="121"/>
        <end position="175"/>
    </location>
</feature>
<evidence type="ECO:0000313" key="5">
    <source>
        <dbReference type="EMBL" id="SNR44754.1"/>
    </source>
</evidence>
<evidence type="ECO:0000256" key="3">
    <source>
        <dbReference type="SAM" id="MobiDB-lite"/>
    </source>
</evidence>
<dbReference type="EMBL" id="FZNQ01000007">
    <property type="protein sequence ID" value="SNR44754.1"/>
    <property type="molecule type" value="Genomic_DNA"/>
</dbReference>
<feature type="compositionally biased region" description="Basic and acidic residues" evidence="3">
    <location>
        <begin position="105"/>
        <end position="120"/>
    </location>
</feature>
<accession>A0A238WEQ1</accession>
<comment type="subcellular location">
    <subcellularLocation>
        <location evidence="1">Archaeal flagellum</location>
    </subcellularLocation>
</comment>
<proteinExistence type="predicted"/>
<evidence type="ECO:0000313" key="6">
    <source>
        <dbReference type="Proteomes" id="UP000198397"/>
    </source>
</evidence>
<feature type="compositionally biased region" description="Basic and acidic residues" evidence="3">
    <location>
        <begin position="361"/>
        <end position="394"/>
    </location>
</feature>
<protein>
    <submittedName>
        <fullName evidence="5">Flagellar protein FlaC</fullName>
    </submittedName>
</protein>
<dbReference type="GO" id="GO:0097589">
    <property type="term" value="C:archaeal-type flagellum"/>
    <property type="evidence" value="ECO:0007669"/>
    <property type="project" value="UniProtKB-SubCell"/>
</dbReference>
<evidence type="ECO:0000259" key="4">
    <source>
        <dbReference type="Pfam" id="PF04659"/>
    </source>
</evidence>
<name>A0A238WEQ1_HALVU</name>
<feature type="domain" description="Archaeal flagella protein FlaD/E" evidence="4">
    <location>
        <begin position="204"/>
        <end position="298"/>
    </location>
</feature>
<keyword evidence="2" id="KW-0974">Archaeal flagellum</keyword>
<feature type="compositionally biased region" description="Low complexity" evidence="3">
    <location>
        <begin position="345"/>
        <end position="360"/>
    </location>
</feature>
<sequence>MVTRGINPFVDESSGFDELGGGGSFGLFDDAEEEDEAPELDEDVASADADGFFDEELIEPGDDGDFDDFDDDLDGEFDDELDDDLDDVAGELDDATNEPTDEGDDMNHDGKSFSELKEEYDAGEADWADDGDETGMDDDPFDAEASLDDDPFDDGAGFEDDAGSEDDIDAFDEPAAEPAGGDPAEMNEGGFEYVQRDDLSSPRRKPYLTSLPGDYIGDLLVMEWLEFLVAASDVTDAVRAINYYERIEWISPDAADGLRDFLSGFGTVDRNIVDRPGTARLVREHHTRSLRYITQLNGTSPQTVLLDRWDDLAGGSLVGGSVPDPAPRRRPRGRSRQHGDAPGGRQAAPRTTDAAPQAARDAYDDARTARDSEGDHGVRDGSNGHDTPREDNGAHEAQPAGRDRTGREANGTSPRPMNDPNPRSDRADPADGGWDDGY</sequence>
<dbReference type="InterPro" id="IPR006752">
    <property type="entry name" value="Arch_fla_DE"/>
</dbReference>
<dbReference type="Proteomes" id="UP000198397">
    <property type="component" value="Unassembled WGS sequence"/>
</dbReference>
<dbReference type="GO" id="GO:0097588">
    <property type="term" value="P:archaeal or bacterial-type flagellum-dependent cell motility"/>
    <property type="evidence" value="ECO:0007669"/>
    <property type="project" value="InterPro"/>
</dbReference>
<feature type="region of interest" description="Disordered" evidence="3">
    <location>
        <begin position="316"/>
        <end position="438"/>
    </location>
</feature>
<keyword evidence="5" id="KW-0282">Flagellum</keyword>
<keyword evidence="5" id="KW-0966">Cell projection</keyword>
<keyword evidence="5" id="KW-0969">Cilium</keyword>
<feature type="region of interest" description="Disordered" evidence="3">
    <location>
        <begin position="1"/>
        <end position="188"/>
    </location>
</feature>
<organism evidence="5 6">
    <name type="scientific">Halorubrum vacuolatum</name>
    <name type="common">Natronobacterium vacuolatum</name>
    <dbReference type="NCBI Taxonomy" id="63740"/>
    <lineage>
        <taxon>Archaea</taxon>
        <taxon>Methanobacteriati</taxon>
        <taxon>Methanobacteriota</taxon>
        <taxon>Stenosarchaea group</taxon>
        <taxon>Halobacteria</taxon>
        <taxon>Halobacteriales</taxon>
        <taxon>Haloferacaceae</taxon>
        <taxon>Halorubrum</taxon>
    </lineage>
</organism>
<gene>
    <name evidence="5" type="ORF">SAMN06264855_10763</name>
</gene>
<dbReference type="Pfam" id="PF04659">
    <property type="entry name" value="Arch_fla_DE"/>
    <property type="match status" value="1"/>
</dbReference>
<dbReference type="PANTHER" id="PTHR40698:SF1">
    <property type="entry name" value="FLAGELLA-RELATED PROTEIN D-RELATED"/>
    <property type="match status" value="1"/>
</dbReference>